<organism evidence="1 2">
    <name type="scientific">Kurthia sibirica</name>
    <dbReference type="NCBI Taxonomy" id="202750"/>
    <lineage>
        <taxon>Bacteria</taxon>
        <taxon>Bacillati</taxon>
        <taxon>Bacillota</taxon>
        <taxon>Bacilli</taxon>
        <taxon>Bacillales</taxon>
        <taxon>Caryophanaceae</taxon>
        <taxon>Kurthia</taxon>
    </lineage>
</organism>
<keyword evidence="2" id="KW-1185">Reference proteome</keyword>
<comment type="caution">
    <text evidence="1">The sequence shown here is derived from an EMBL/GenBank/DDBJ whole genome shotgun (WGS) entry which is preliminary data.</text>
</comment>
<protein>
    <submittedName>
        <fullName evidence="1">Uncharacterized protein</fullName>
    </submittedName>
</protein>
<accession>A0A2U3AI97</accession>
<sequence length="89" mass="10640">MKHLLLKMNTIMISINQSSRSLRKLCRFIYNHQRKRITGETVTDIREKVEMALQKMKKLAIVKNIYCQILQAIDPKQVMLQNEKESWHI</sequence>
<evidence type="ECO:0000313" key="1">
    <source>
        <dbReference type="EMBL" id="PWI24250.1"/>
    </source>
</evidence>
<gene>
    <name evidence="1" type="ORF">DEX24_14635</name>
</gene>
<dbReference type="AlphaFoldDB" id="A0A2U3AI97"/>
<name>A0A2U3AI97_9BACL</name>
<dbReference type="Proteomes" id="UP000245938">
    <property type="component" value="Unassembled WGS sequence"/>
</dbReference>
<dbReference type="EMBL" id="QFVR01000025">
    <property type="protein sequence ID" value="PWI24250.1"/>
    <property type="molecule type" value="Genomic_DNA"/>
</dbReference>
<proteinExistence type="predicted"/>
<reference evidence="1 2" key="1">
    <citation type="submission" date="2018-05" db="EMBL/GenBank/DDBJ databases">
        <title>Kurthia sibirica genome sequence.</title>
        <authorList>
            <person name="Maclea K.S."/>
            <person name="Goen A.E."/>
        </authorList>
    </citation>
    <scope>NUCLEOTIDE SEQUENCE [LARGE SCALE GENOMIC DNA]</scope>
    <source>
        <strain evidence="1 2">ATCC 49154</strain>
    </source>
</reference>
<evidence type="ECO:0000313" key="2">
    <source>
        <dbReference type="Proteomes" id="UP000245938"/>
    </source>
</evidence>